<evidence type="ECO:0000313" key="13">
    <source>
        <dbReference type="EMBL" id="KAJ4773540.1"/>
    </source>
</evidence>
<dbReference type="EMBL" id="JAMFTS010005923">
    <property type="protein sequence ID" value="KAJ4732924.1"/>
    <property type="molecule type" value="Genomic_DNA"/>
</dbReference>
<dbReference type="InterPro" id="IPR029962">
    <property type="entry name" value="TBL"/>
</dbReference>
<dbReference type="AlphaFoldDB" id="A0AAV8DWH6"/>
<dbReference type="Pfam" id="PF14416">
    <property type="entry name" value="PMR5N"/>
    <property type="match status" value="1"/>
</dbReference>
<sequence>MVLPASRRVKPLEQVGPIWFFCAIAITLFLVLFCVVYFDCGALLRSADGKVREMRRGVALKKALVGANPSLECDWLDGEWIWDEKYPLYNSKDCPFLDSGFRCSENGRTDDLYSHWRWQPKHCDLPRFSAKRMLEKLRNKRLVFVGDSIGRNQWESLLCLLSSAVSNRSSIYEINGHPITKHMGYLVFKFSEYNCTVEYYRAPFLVVQSRAPPGVHKKVHTTLKLDVMDWMSGHYRDADVLVFNTGHWWNFEKTIRSGCYFQEGNEVKMEMNVDTAYNKAIGTLFDWLKAEVNRTKTQVIFRTYAPVHFRGGNWRTGGSCHKETTPELSLSALSLKPWSHLLNPISKYSQKYGMSNLDVLNITEMTARRKDGHLSVFYLGKKGPAPLHRQDCSHWCLPGVPDAWNELLYAIFLRHDVKMHRTAVEMGNKSARDGR</sequence>
<evidence type="ECO:0000256" key="4">
    <source>
        <dbReference type="ARBA" id="ARBA00022692"/>
    </source>
</evidence>
<dbReference type="GO" id="GO:1990538">
    <property type="term" value="F:xylan O-acetyltransferase activity"/>
    <property type="evidence" value="ECO:0007669"/>
    <property type="project" value="UniProtKB-ARBA"/>
</dbReference>
<evidence type="ECO:0000256" key="2">
    <source>
        <dbReference type="ARBA" id="ARBA00007727"/>
    </source>
</evidence>
<feature type="domain" description="Trichome birefringence-like C-terminal" evidence="10">
    <location>
        <begin position="125"/>
        <end position="410"/>
    </location>
</feature>
<comment type="subcellular location">
    <subcellularLocation>
        <location evidence="1">Golgi apparatus membrane</location>
        <topology evidence="1">Single-pass type II membrane protein</topology>
    </subcellularLocation>
</comment>
<dbReference type="EMBL" id="JAMFTS010000003">
    <property type="protein sequence ID" value="KAJ4773540.1"/>
    <property type="molecule type" value="Genomic_DNA"/>
</dbReference>
<keyword evidence="7" id="KW-0333">Golgi apparatus</keyword>
<comment type="caution">
    <text evidence="13">The sequence shown here is derived from an EMBL/GenBank/DDBJ whole genome shotgun (WGS) entry which is preliminary data.</text>
</comment>
<dbReference type="InterPro" id="IPR025846">
    <property type="entry name" value="TBL_N"/>
</dbReference>
<dbReference type="GO" id="GO:0000139">
    <property type="term" value="C:Golgi membrane"/>
    <property type="evidence" value="ECO:0007669"/>
    <property type="project" value="UniProtKB-SubCell"/>
</dbReference>
<name>A0AAV8DWH6_9POAL</name>
<dbReference type="Proteomes" id="UP001140206">
    <property type="component" value="Chromosome 3"/>
</dbReference>
<keyword evidence="8 9" id="KW-0472">Membrane</keyword>
<comment type="similarity">
    <text evidence="2">Belongs to the PC-esterase family. TBL subfamily.</text>
</comment>
<reference evidence="13" key="1">
    <citation type="submission" date="2022-08" db="EMBL/GenBank/DDBJ databases">
        <authorList>
            <person name="Marques A."/>
        </authorList>
    </citation>
    <scope>NUCLEOTIDE SEQUENCE</scope>
    <source>
        <strain evidence="13">RhyPub2mFocal</strain>
        <tissue evidence="13">Leaves</tissue>
    </source>
</reference>
<protein>
    <submittedName>
        <fullName evidence="13">Protein trichome birefringence</fullName>
    </submittedName>
</protein>
<keyword evidence="4 9" id="KW-0812">Transmembrane</keyword>
<dbReference type="PANTHER" id="PTHR32285:SF213">
    <property type="entry name" value="PROTEIN TRICHOME BIREFRINGENCE-LIKE 11"/>
    <property type="match status" value="1"/>
</dbReference>
<proteinExistence type="inferred from homology"/>
<keyword evidence="6 9" id="KW-1133">Transmembrane helix</keyword>
<organism evidence="13 14">
    <name type="scientific">Rhynchospora pubera</name>
    <dbReference type="NCBI Taxonomy" id="906938"/>
    <lineage>
        <taxon>Eukaryota</taxon>
        <taxon>Viridiplantae</taxon>
        <taxon>Streptophyta</taxon>
        <taxon>Embryophyta</taxon>
        <taxon>Tracheophyta</taxon>
        <taxon>Spermatophyta</taxon>
        <taxon>Magnoliopsida</taxon>
        <taxon>Liliopsida</taxon>
        <taxon>Poales</taxon>
        <taxon>Cyperaceae</taxon>
        <taxon>Cyperoideae</taxon>
        <taxon>Rhynchosporeae</taxon>
        <taxon>Rhynchospora</taxon>
    </lineage>
</organism>
<evidence type="ECO:0000256" key="1">
    <source>
        <dbReference type="ARBA" id="ARBA00004323"/>
    </source>
</evidence>
<keyword evidence="3" id="KW-0808">Transferase</keyword>
<dbReference type="InterPro" id="IPR026057">
    <property type="entry name" value="TBL_C"/>
</dbReference>
<keyword evidence="5" id="KW-0735">Signal-anchor</keyword>
<feature type="transmembrane region" description="Helical" evidence="9">
    <location>
        <begin position="18"/>
        <end position="44"/>
    </location>
</feature>
<evidence type="ECO:0000256" key="3">
    <source>
        <dbReference type="ARBA" id="ARBA00022679"/>
    </source>
</evidence>
<accession>A0AAV8DWH6</accession>
<evidence type="ECO:0000256" key="7">
    <source>
        <dbReference type="ARBA" id="ARBA00023034"/>
    </source>
</evidence>
<evidence type="ECO:0000313" key="14">
    <source>
        <dbReference type="Proteomes" id="UP001140206"/>
    </source>
</evidence>
<evidence type="ECO:0000259" key="11">
    <source>
        <dbReference type="Pfam" id="PF14416"/>
    </source>
</evidence>
<evidence type="ECO:0000313" key="12">
    <source>
        <dbReference type="EMBL" id="KAJ4732924.1"/>
    </source>
</evidence>
<evidence type="ECO:0000256" key="8">
    <source>
        <dbReference type="ARBA" id="ARBA00023136"/>
    </source>
</evidence>
<dbReference type="Pfam" id="PF13839">
    <property type="entry name" value="PC-Esterase"/>
    <property type="match status" value="1"/>
</dbReference>
<evidence type="ECO:0000256" key="9">
    <source>
        <dbReference type="SAM" id="Phobius"/>
    </source>
</evidence>
<evidence type="ECO:0000256" key="5">
    <source>
        <dbReference type="ARBA" id="ARBA00022968"/>
    </source>
</evidence>
<keyword evidence="14" id="KW-1185">Reference proteome</keyword>
<dbReference type="PANTHER" id="PTHR32285">
    <property type="entry name" value="PROTEIN TRICHOME BIREFRINGENCE-LIKE 9-RELATED"/>
    <property type="match status" value="1"/>
</dbReference>
<evidence type="ECO:0000256" key="6">
    <source>
        <dbReference type="ARBA" id="ARBA00022989"/>
    </source>
</evidence>
<feature type="domain" description="Trichome birefringence-like N-terminal" evidence="11">
    <location>
        <begin position="72"/>
        <end position="124"/>
    </location>
</feature>
<evidence type="ECO:0000259" key="10">
    <source>
        <dbReference type="Pfam" id="PF13839"/>
    </source>
</evidence>
<gene>
    <name evidence="12" type="ORF">LUZ62_004522</name>
    <name evidence="13" type="ORF">LUZ62_057797</name>
</gene>